<dbReference type="InterPro" id="IPR036291">
    <property type="entry name" value="NAD(P)-bd_dom_sf"/>
</dbReference>
<evidence type="ECO:0000256" key="1">
    <source>
        <dbReference type="ARBA" id="ARBA00023002"/>
    </source>
</evidence>
<dbReference type="Pfam" id="PF00107">
    <property type="entry name" value="ADH_zinc_N"/>
    <property type="match status" value="1"/>
</dbReference>
<evidence type="ECO:0000313" key="3">
    <source>
        <dbReference type="EMBL" id="CAA9543008.1"/>
    </source>
</evidence>
<reference evidence="3" key="1">
    <citation type="submission" date="2020-02" db="EMBL/GenBank/DDBJ databases">
        <authorList>
            <person name="Meier V. D."/>
        </authorList>
    </citation>
    <scope>NUCLEOTIDE SEQUENCE</scope>
    <source>
        <strain evidence="3">AVDCRST_MAG19</strain>
    </source>
</reference>
<dbReference type="AlphaFoldDB" id="A0A6J4UAA1"/>
<evidence type="ECO:0000259" key="2">
    <source>
        <dbReference type="Pfam" id="PF00107"/>
    </source>
</evidence>
<dbReference type="PANTHER" id="PTHR43401:SF2">
    <property type="entry name" value="L-THREONINE 3-DEHYDROGENASE"/>
    <property type="match status" value="1"/>
</dbReference>
<feature type="domain" description="Alcohol dehydrogenase-like C-terminal" evidence="2">
    <location>
        <begin position="12"/>
        <end position="86"/>
    </location>
</feature>
<dbReference type="Gene3D" id="3.40.50.720">
    <property type="entry name" value="NAD(P)-binding Rossmann-like Domain"/>
    <property type="match status" value="1"/>
</dbReference>
<dbReference type="Gene3D" id="3.90.180.10">
    <property type="entry name" value="Medium-chain alcohol dehydrogenases, catalytic domain"/>
    <property type="match status" value="1"/>
</dbReference>
<dbReference type="GO" id="GO:0016491">
    <property type="term" value="F:oxidoreductase activity"/>
    <property type="evidence" value="ECO:0007669"/>
    <property type="project" value="UniProtKB-KW"/>
</dbReference>
<sequence>LGARAVAGGDVAVAAIGDFLPDGAPLVIEASGNPAAQRQALDLLAPGGRMVVVGHSRAPVELWASRDLIQQEKTILGSEYFDPDEFVPNQRLVLEGRLEPARLVTHRLPLAGIAEAYRLFWAGETGKVLVYPGGITDAA</sequence>
<keyword evidence="1" id="KW-0560">Oxidoreductase</keyword>
<feature type="non-terminal residue" evidence="3">
    <location>
        <position position="1"/>
    </location>
</feature>
<name>A0A6J4UAA1_9BACT</name>
<dbReference type="InterPro" id="IPR050129">
    <property type="entry name" value="Zn_alcohol_dh"/>
</dbReference>
<protein>
    <recommendedName>
        <fullName evidence="2">Alcohol dehydrogenase-like C-terminal domain-containing protein</fullName>
    </recommendedName>
</protein>
<proteinExistence type="predicted"/>
<accession>A0A6J4UAA1</accession>
<dbReference type="EMBL" id="CADCWL010000005">
    <property type="protein sequence ID" value="CAA9543008.1"/>
    <property type="molecule type" value="Genomic_DNA"/>
</dbReference>
<dbReference type="InterPro" id="IPR013149">
    <property type="entry name" value="ADH-like_C"/>
</dbReference>
<gene>
    <name evidence="3" type="ORF">AVDCRST_MAG19-62</name>
</gene>
<dbReference type="SUPFAM" id="SSF51735">
    <property type="entry name" value="NAD(P)-binding Rossmann-fold domains"/>
    <property type="match status" value="1"/>
</dbReference>
<organism evidence="3">
    <name type="scientific">uncultured Thermomicrobiales bacterium</name>
    <dbReference type="NCBI Taxonomy" id="1645740"/>
    <lineage>
        <taxon>Bacteria</taxon>
        <taxon>Pseudomonadati</taxon>
        <taxon>Thermomicrobiota</taxon>
        <taxon>Thermomicrobia</taxon>
        <taxon>Thermomicrobiales</taxon>
        <taxon>environmental samples</taxon>
    </lineage>
</organism>
<dbReference type="PANTHER" id="PTHR43401">
    <property type="entry name" value="L-THREONINE 3-DEHYDROGENASE"/>
    <property type="match status" value="1"/>
</dbReference>